<protein>
    <submittedName>
        <fullName evidence="7">Glyco hydro 31 domain containing protein</fullName>
    </submittedName>
</protein>
<organism evidence="7 8">
    <name type="scientific">Asbolus verrucosus</name>
    <name type="common">Desert ironclad beetle</name>
    <dbReference type="NCBI Taxonomy" id="1661398"/>
    <lineage>
        <taxon>Eukaryota</taxon>
        <taxon>Metazoa</taxon>
        <taxon>Ecdysozoa</taxon>
        <taxon>Arthropoda</taxon>
        <taxon>Hexapoda</taxon>
        <taxon>Insecta</taxon>
        <taxon>Pterygota</taxon>
        <taxon>Neoptera</taxon>
        <taxon>Endopterygota</taxon>
        <taxon>Coleoptera</taxon>
        <taxon>Polyphaga</taxon>
        <taxon>Cucujiformia</taxon>
        <taxon>Tenebrionidae</taxon>
        <taxon>Pimeliinae</taxon>
        <taxon>Asbolus</taxon>
    </lineage>
</organism>
<dbReference type="PANTHER" id="PTHR22762:SF54">
    <property type="entry name" value="BCDNA.GH04962"/>
    <property type="match status" value="1"/>
</dbReference>
<sequence length="38" mass="4358">MATHQGLLNRDHGKFRPFILTRSHFAGSQRYAALWTGD</sequence>
<evidence type="ECO:0000313" key="8">
    <source>
        <dbReference type="Proteomes" id="UP000292052"/>
    </source>
</evidence>
<gene>
    <name evidence="7" type="ORF">BDFB_015306</name>
</gene>
<feature type="domain" description="Glycoside hydrolase family 31 TIM barrel" evidence="6">
    <location>
        <begin position="2"/>
        <end position="38"/>
    </location>
</feature>
<keyword evidence="4 5" id="KW-0326">Glycosidase</keyword>
<evidence type="ECO:0000313" key="7">
    <source>
        <dbReference type="EMBL" id="RZC35959.1"/>
    </source>
</evidence>
<dbReference type="EMBL" id="QDEB01066566">
    <property type="protein sequence ID" value="RZC35959.1"/>
    <property type="molecule type" value="Genomic_DNA"/>
</dbReference>
<evidence type="ECO:0000256" key="5">
    <source>
        <dbReference type="RuleBase" id="RU361185"/>
    </source>
</evidence>
<evidence type="ECO:0000256" key="1">
    <source>
        <dbReference type="ARBA" id="ARBA00022729"/>
    </source>
</evidence>
<comment type="similarity">
    <text evidence="5">Belongs to the glycosyl hydrolase 31 family.</text>
</comment>
<keyword evidence="1" id="KW-0732">Signal</keyword>
<dbReference type="GO" id="GO:0090599">
    <property type="term" value="F:alpha-glucosidase activity"/>
    <property type="evidence" value="ECO:0007669"/>
    <property type="project" value="TreeGrafter"/>
</dbReference>
<keyword evidence="3" id="KW-0325">Glycoprotein</keyword>
<dbReference type="Proteomes" id="UP000292052">
    <property type="component" value="Unassembled WGS sequence"/>
</dbReference>
<feature type="non-terminal residue" evidence="7">
    <location>
        <position position="38"/>
    </location>
</feature>
<accession>A0A482VU42</accession>
<dbReference type="Gene3D" id="3.20.20.80">
    <property type="entry name" value="Glycosidases"/>
    <property type="match status" value="1"/>
</dbReference>
<dbReference type="OrthoDB" id="1334205at2759"/>
<name>A0A482VU42_ASBVE</name>
<keyword evidence="2 5" id="KW-0378">Hydrolase</keyword>
<evidence type="ECO:0000256" key="3">
    <source>
        <dbReference type="ARBA" id="ARBA00023180"/>
    </source>
</evidence>
<dbReference type="InterPro" id="IPR000322">
    <property type="entry name" value="Glyco_hydro_31_TIM"/>
</dbReference>
<dbReference type="AlphaFoldDB" id="A0A482VU42"/>
<evidence type="ECO:0000256" key="2">
    <source>
        <dbReference type="ARBA" id="ARBA00022801"/>
    </source>
</evidence>
<proteinExistence type="inferred from homology"/>
<comment type="caution">
    <text evidence="7">The sequence shown here is derived from an EMBL/GenBank/DDBJ whole genome shotgun (WGS) entry which is preliminary data.</text>
</comment>
<keyword evidence="8" id="KW-1185">Reference proteome</keyword>
<reference evidence="7 8" key="1">
    <citation type="submission" date="2017-03" db="EMBL/GenBank/DDBJ databases">
        <title>Genome of the blue death feigning beetle - Asbolus verrucosus.</title>
        <authorList>
            <person name="Rider S.D."/>
        </authorList>
    </citation>
    <scope>NUCLEOTIDE SEQUENCE [LARGE SCALE GENOMIC DNA]</scope>
    <source>
        <strain evidence="7">Butters</strain>
        <tissue evidence="7">Head and leg muscle</tissue>
    </source>
</reference>
<evidence type="ECO:0000256" key="4">
    <source>
        <dbReference type="ARBA" id="ARBA00023295"/>
    </source>
</evidence>
<dbReference type="STRING" id="1661398.A0A482VU42"/>
<dbReference type="PANTHER" id="PTHR22762">
    <property type="entry name" value="ALPHA-GLUCOSIDASE"/>
    <property type="match status" value="1"/>
</dbReference>
<dbReference type="GO" id="GO:0006491">
    <property type="term" value="P:N-glycan processing"/>
    <property type="evidence" value="ECO:0007669"/>
    <property type="project" value="TreeGrafter"/>
</dbReference>
<dbReference type="GO" id="GO:0005975">
    <property type="term" value="P:carbohydrate metabolic process"/>
    <property type="evidence" value="ECO:0007669"/>
    <property type="project" value="InterPro"/>
</dbReference>
<dbReference type="Pfam" id="PF01055">
    <property type="entry name" value="Glyco_hydro_31_2nd"/>
    <property type="match status" value="1"/>
</dbReference>
<evidence type="ECO:0000259" key="6">
    <source>
        <dbReference type="Pfam" id="PF01055"/>
    </source>
</evidence>